<comment type="subcellular location">
    <subcellularLocation>
        <location evidence="1">Membrane</location>
        <topology evidence="1">Single-pass type I membrane protein</topology>
    </subcellularLocation>
</comment>
<gene>
    <name evidence="8" type="ORF">NDU88_000600</name>
</gene>
<keyword evidence="9" id="KW-1185">Reference proteome</keyword>
<feature type="domain" description="Ig-like" evidence="7">
    <location>
        <begin position="187"/>
        <end position="279"/>
    </location>
</feature>
<comment type="caution">
    <text evidence="8">The sequence shown here is derived from an EMBL/GenBank/DDBJ whole genome shotgun (WGS) entry which is preliminary data.</text>
</comment>
<dbReference type="PANTHER" id="PTHR11640">
    <property type="entry name" value="NEPHRIN"/>
    <property type="match status" value="1"/>
</dbReference>
<evidence type="ECO:0000256" key="2">
    <source>
        <dbReference type="ARBA" id="ARBA00022737"/>
    </source>
</evidence>
<dbReference type="InterPro" id="IPR051275">
    <property type="entry name" value="Cell_adhesion_signaling"/>
</dbReference>
<organism evidence="8 9">
    <name type="scientific">Pleurodeles waltl</name>
    <name type="common">Iberian ribbed newt</name>
    <dbReference type="NCBI Taxonomy" id="8319"/>
    <lineage>
        <taxon>Eukaryota</taxon>
        <taxon>Metazoa</taxon>
        <taxon>Chordata</taxon>
        <taxon>Craniata</taxon>
        <taxon>Vertebrata</taxon>
        <taxon>Euteleostomi</taxon>
        <taxon>Amphibia</taxon>
        <taxon>Batrachia</taxon>
        <taxon>Caudata</taxon>
        <taxon>Salamandroidea</taxon>
        <taxon>Salamandridae</taxon>
        <taxon>Pleurodelinae</taxon>
        <taxon>Pleurodeles</taxon>
    </lineage>
</organism>
<keyword evidence="5" id="KW-0325">Glycoprotein</keyword>
<dbReference type="InterPro" id="IPR036179">
    <property type="entry name" value="Ig-like_dom_sf"/>
</dbReference>
<accession>A0AAV7TFH5</accession>
<dbReference type="GO" id="GO:0050839">
    <property type="term" value="F:cell adhesion molecule binding"/>
    <property type="evidence" value="ECO:0007669"/>
    <property type="project" value="TreeGrafter"/>
</dbReference>
<name>A0AAV7TFH5_PLEWA</name>
<keyword evidence="2" id="KW-0677">Repeat</keyword>
<evidence type="ECO:0000256" key="1">
    <source>
        <dbReference type="ARBA" id="ARBA00004479"/>
    </source>
</evidence>
<dbReference type="AlphaFoldDB" id="A0AAV7TFH5"/>
<evidence type="ECO:0000256" key="3">
    <source>
        <dbReference type="ARBA" id="ARBA00023136"/>
    </source>
</evidence>
<dbReference type="InterPro" id="IPR003599">
    <property type="entry name" value="Ig_sub"/>
</dbReference>
<dbReference type="Pfam" id="PF07679">
    <property type="entry name" value="I-set"/>
    <property type="match status" value="1"/>
</dbReference>
<proteinExistence type="predicted"/>
<dbReference type="SUPFAM" id="SSF48726">
    <property type="entry name" value="Immunoglobulin"/>
    <property type="match status" value="2"/>
</dbReference>
<dbReference type="InterPro" id="IPR013098">
    <property type="entry name" value="Ig_I-set"/>
</dbReference>
<dbReference type="InterPro" id="IPR036116">
    <property type="entry name" value="FN3_sf"/>
</dbReference>
<evidence type="ECO:0000259" key="7">
    <source>
        <dbReference type="PROSITE" id="PS50835"/>
    </source>
</evidence>
<dbReference type="EMBL" id="JANPWB010000006">
    <property type="protein sequence ID" value="KAJ1175312.1"/>
    <property type="molecule type" value="Genomic_DNA"/>
</dbReference>
<dbReference type="GO" id="GO:0098609">
    <property type="term" value="P:cell-cell adhesion"/>
    <property type="evidence" value="ECO:0007669"/>
    <property type="project" value="TreeGrafter"/>
</dbReference>
<dbReference type="GO" id="GO:0005911">
    <property type="term" value="C:cell-cell junction"/>
    <property type="evidence" value="ECO:0007669"/>
    <property type="project" value="TreeGrafter"/>
</dbReference>
<dbReference type="SMART" id="SM00409">
    <property type="entry name" value="IG"/>
    <property type="match status" value="1"/>
</dbReference>
<dbReference type="InterPro" id="IPR007110">
    <property type="entry name" value="Ig-like_dom"/>
</dbReference>
<evidence type="ECO:0000313" key="9">
    <source>
        <dbReference type="Proteomes" id="UP001066276"/>
    </source>
</evidence>
<dbReference type="InterPro" id="IPR013783">
    <property type="entry name" value="Ig-like_fold"/>
</dbReference>
<dbReference type="SUPFAM" id="SSF49265">
    <property type="entry name" value="Fibronectin type III"/>
    <property type="match status" value="1"/>
</dbReference>
<protein>
    <recommendedName>
        <fullName evidence="7">Ig-like domain-containing protein</fullName>
    </recommendedName>
</protein>
<evidence type="ECO:0000256" key="4">
    <source>
        <dbReference type="ARBA" id="ARBA00023157"/>
    </source>
</evidence>
<keyword evidence="6" id="KW-0393">Immunoglobulin domain</keyword>
<reference evidence="8" key="1">
    <citation type="journal article" date="2022" name="bioRxiv">
        <title>Sequencing and chromosome-scale assembly of the giantPleurodeles waltlgenome.</title>
        <authorList>
            <person name="Brown T."/>
            <person name="Elewa A."/>
            <person name="Iarovenko S."/>
            <person name="Subramanian E."/>
            <person name="Araus A.J."/>
            <person name="Petzold A."/>
            <person name="Susuki M."/>
            <person name="Suzuki K.-i.T."/>
            <person name="Hayashi T."/>
            <person name="Toyoda A."/>
            <person name="Oliveira C."/>
            <person name="Osipova E."/>
            <person name="Leigh N.D."/>
            <person name="Simon A."/>
            <person name="Yun M.H."/>
        </authorList>
    </citation>
    <scope>NUCLEOTIDE SEQUENCE</scope>
    <source>
        <strain evidence="8">20211129_DDA</strain>
        <tissue evidence="8">Liver</tissue>
    </source>
</reference>
<dbReference type="Proteomes" id="UP001066276">
    <property type="component" value="Chromosome 3_2"/>
</dbReference>
<dbReference type="InterPro" id="IPR003961">
    <property type="entry name" value="FN3_dom"/>
</dbReference>
<feature type="domain" description="Ig-like" evidence="7">
    <location>
        <begin position="107"/>
        <end position="180"/>
    </location>
</feature>
<dbReference type="CDD" id="cd00063">
    <property type="entry name" value="FN3"/>
    <property type="match status" value="1"/>
</dbReference>
<evidence type="ECO:0000256" key="6">
    <source>
        <dbReference type="ARBA" id="ARBA00023319"/>
    </source>
</evidence>
<dbReference type="Gene3D" id="2.60.40.10">
    <property type="entry name" value="Immunoglobulins"/>
    <property type="match status" value="3"/>
</dbReference>
<evidence type="ECO:0000256" key="5">
    <source>
        <dbReference type="ARBA" id="ARBA00023180"/>
    </source>
</evidence>
<keyword evidence="3" id="KW-0472">Membrane</keyword>
<keyword evidence="4" id="KW-1015">Disulfide bond</keyword>
<feature type="domain" description="Ig-like" evidence="7">
    <location>
        <begin position="20"/>
        <end position="101"/>
    </location>
</feature>
<dbReference type="PROSITE" id="PS50835">
    <property type="entry name" value="IG_LIKE"/>
    <property type="match status" value="3"/>
</dbReference>
<evidence type="ECO:0000313" key="8">
    <source>
        <dbReference type="EMBL" id="KAJ1175312.1"/>
    </source>
</evidence>
<dbReference type="PANTHER" id="PTHR11640:SF164">
    <property type="entry name" value="MAM DOMAIN-CONTAINING GLYCOSYLPHOSPHATIDYLINOSITOL ANCHOR PROTEIN 1"/>
    <property type="match status" value="1"/>
</dbReference>
<dbReference type="GO" id="GO:0005886">
    <property type="term" value="C:plasma membrane"/>
    <property type="evidence" value="ECO:0007669"/>
    <property type="project" value="TreeGrafter"/>
</dbReference>
<sequence length="411" mass="45376">MFTPPPPNPILCIDLPDGAPTCTALARNNYKDVALWCSWTGGLPPARLRWLKSSEAESDIESFSNVTRLKRGAEIRNGSTYTCVISHPGLRGDAVCRTTVSVPAGEPNCSVVATAQNEYIMLSCELDGGLPRVMLDWDTNGLSDSKESTNIYVIKSSASYNGKLFTCTALHPLNREAKLCQLRLESPSLETERNQVSIMEGSSIQLPCLLTASNPSSKVFWYDNKNKAISQDSQKYGVKQEAHWSNLTIRDTEWNVDGGNYQCLAINAVGNTTVTVNLQVMKHPTPPNVTISKLMYSKQRTEVDVEWMTKGSGNLTGFIVQRQVSKRSAGKVPENDAKINNWDIVINDIEPEIRGHKLGGMDPSIVYAFRILAVNHRTTGFPSEVKTPGIDLLEFYPGREPCYETVPECPS</sequence>